<feature type="compositionally biased region" description="Low complexity" evidence="13">
    <location>
        <begin position="49"/>
        <end position="58"/>
    </location>
</feature>
<protein>
    <submittedName>
        <fullName evidence="15">HXC5 protein</fullName>
    </submittedName>
</protein>
<comment type="similarity">
    <text evidence="3 12">Belongs to the Antp homeobox family.</text>
</comment>
<evidence type="ECO:0000256" key="8">
    <source>
        <dbReference type="ARBA" id="ARBA00023163"/>
    </source>
</evidence>
<evidence type="ECO:0000256" key="3">
    <source>
        <dbReference type="ARBA" id="ARBA00009107"/>
    </source>
</evidence>
<dbReference type="EMBL" id="VWPX01007569">
    <property type="protein sequence ID" value="NWI12886.1"/>
    <property type="molecule type" value="Genomic_DNA"/>
</dbReference>
<dbReference type="PRINTS" id="PR00024">
    <property type="entry name" value="HOMEOBOX"/>
</dbReference>
<feature type="DNA-binding region" description="Homeobox" evidence="10">
    <location>
        <begin position="152"/>
        <end position="211"/>
    </location>
</feature>
<evidence type="ECO:0000256" key="12">
    <source>
        <dbReference type="RuleBase" id="RU004442"/>
    </source>
</evidence>
<evidence type="ECO:0000256" key="6">
    <source>
        <dbReference type="ARBA" id="ARBA00023125"/>
    </source>
</evidence>
<dbReference type="InterPro" id="IPR020479">
    <property type="entry name" value="HD_metazoa"/>
</dbReference>
<comment type="function">
    <text evidence="1">Sequence-specific transcription factor which is part of a developmental regulatory system that provides cells with specific positional identities on the anterior-posterior axis.</text>
</comment>
<keyword evidence="16" id="KW-1185">Reference proteome</keyword>
<dbReference type="CDD" id="cd00086">
    <property type="entry name" value="homeodomain"/>
    <property type="match status" value="1"/>
</dbReference>
<evidence type="ECO:0000313" key="15">
    <source>
        <dbReference type="EMBL" id="NWI12886.1"/>
    </source>
</evidence>
<dbReference type="GO" id="GO:0009952">
    <property type="term" value="P:anterior/posterior pattern specification"/>
    <property type="evidence" value="ECO:0007669"/>
    <property type="project" value="TreeGrafter"/>
</dbReference>
<evidence type="ECO:0000256" key="5">
    <source>
        <dbReference type="ARBA" id="ARBA00023015"/>
    </source>
</evidence>
<evidence type="ECO:0000256" key="10">
    <source>
        <dbReference type="PROSITE-ProRule" id="PRU00108"/>
    </source>
</evidence>
<dbReference type="GO" id="GO:0000981">
    <property type="term" value="F:DNA-binding transcription factor activity, RNA polymerase II-specific"/>
    <property type="evidence" value="ECO:0007669"/>
    <property type="project" value="InterPro"/>
</dbReference>
<evidence type="ECO:0000256" key="4">
    <source>
        <dbReference type="ARBA" id="ARBA00022473"/>
    </source>
</evidence>
<reference evidence="15 16" key="1">
    <citation type="submission" date="2019-09" db="EMBL/GenBank/DDBJ databases">
        <title>Bird 10,000 Genomes (B10K) Project - Family phase.</title>
        <authorList>
            <person name="Zhang G."/>
        </authorList>
    </citation>
    <scope>NUCLEOTIDE SEQUENCE [LARGE SCALE GENOMIC DNA]</scope>
    <source>
        <strain evidence="15">B10K-MSB-42743</strain>
        <tissue evidence="15">Heart</tissue>
    </source>
</reference>
<gene>
    <name evidence="15" type="primary">Hoxc5</name>
    <name evidence="15" type="ORF">CRYSOU_R14683</name>
</gene>
<evidence type="ECO:0000256" key="11">
    <source>
        <dbReference type="RuleBase" id="RU000682"/>
    </source>
</evidence>
<feature type="region of interest" description="Disordered" evidence="13">
    <location>
        <begin position="49"/>
        <end position="141"/>
    </location>
</feature>
<name>A0A7K4KAA0_9AVES</name>
<feature type="non-terminal residue" evidence="15">
    <location>
        <position position="1"/>
    </location>
</feature>
<evidence type="ECO:0000256" key="1">
    <source>
        <dbReference type="ARBA" id="ARBA00003263"/>
    </source>
</evidence>
<feature type="non-terminal residue" evidence="15">
    <location>
        <position position="219"/>
    </location>
</feature>
<dbReference type="PROSITE" id="PS00032">
    <property type="entry name" value="ANTENNAPEDIA"/>
    <property type="match status" value="1"/>
</dbReference>
<dbReference type="Proteomes" id="UP000545332">
    <property type="component" value="Unassembled WGS sequence"/>
</dbReference>
<organism evidence="15 16">
    <name type="scientific">Crypturellus soui</name>
    <dbReference type="NCBI Taxonomy" id="458187"/>
    <lineage>
        <taxon>Eukaryota</taxon>
        <taxon>Metazoa</taxon>
        <taxon>Chordata</taxon>
        <taxon>Craniata</taxon>
        <taxon>Vertebrata</taxon>
        <taxon>Euteleostomi</taxon>
        <taxon>Archelosauria</taxon>
        <taxon>Archosauria</taxon>
        <taxon>Dinosauria</taxon>
        <taxon>Saurischia</taxon>
        <taxon>Theropoda</taxon>
        <taxon>Coelurosauria</taxon>
        <taxon>Aves</taxon>
        <taxon>Palaeognathae</taxon>
        <taxon>Tinamiformes</taxon>
        <taxon>Tinamidae</taxon>
        <taxon>Crypturellus</taxon>
    </lineage>
</organism>
<dbReference type="FunFam" id="1.10.10.60:FF:000055">
    <property type="entry name" value="Homeobox protein Hox-A5"/>
    <property type="match status" value="1"/>
</dbReference>
<keyword evidence="4" id="KW-0217">Developmental protein</keyword>
<dbReference type="GO" id="GO:0005654">
    <property type="term" value="C:nucleoplasm"/>
    <property type="evidence" value="ECO:0007669"/>
    <property type="project" value="TreeGrafter"/>
</dbReference>
<evidence type="ECO:0000256" key="7">
    <source>
        <dbReference type="ARBA" id="ARBA00023155"/>
    </source>
</evidence>
<keyword evidence="5" id="KW-0805">Transcription regulation</keyword>
<dbReference type="AlphaFoldDB" id="A0A7K4KAA0"/>
<dbReference type="PANTHER" id="PTHR45771">
    <property type="entry name" value="HOMEOTIC PROTEIN DEFORMED"/>
    <property type="match status" value="1"/>
</dbReference>
<comment type="subcellular location">
    <subcellularLocation>
        <location evidence="2 10 11">Nucleus</location>
    </subcellularLocation>
</comment>
<dbReference type="PROSITE" id="PS00027">
    <property type="entry name" value="HOMEOBOX_1"/>
    <property type="match status" value="1"/>
</dbReference>
<dbReference type="PANTHER" id="PTHR45771:SF13">
    <property type="entry name" value="HOMEOBOX C5"/>
    <property type="match status" value="1"/>
</dbReference>
<keyword evidence="7 10" id="KW-0371">Homeobox</keyword>
<evidence type="ECO:0000256" key="13">
    <source>
        <dbReference type="SAM" id="MobiDB-lite"/>
    </source>
</evidence>
<proteinExistence type="inferred from homology"/>
<dbReference type="SMART" id="SM00389">
    <property type="entry name" value="HOX"/>
    <property type="match status" value="1"/>
</dbReference>
<keyword evidence="8" id="KW-0804">Transcription</keyword>
<evidence type="ECO:0000259" key="14">
    <source>
        <dbReference type="PROSITE" id="PS50071"/>
    </source>
</evidence>
<dbReference type="PRINTS" id="PR00025">
    <property type="entry name" value="ANTENNAPEDIA"/>
</dbReference>
<dbReference type="InterPro" id="IPR001356">
    <property type="entry name" value="HD"/>
</dbReference>
<comment type="caution">
    <text evidence="15">The sequence shown here is derived from an EMBL/GenBank/DDBJ whole genome shotgun (WGS) entry which is preliminary data.</text>
</comment>
<dbReference type="SUPFAM" id="SSF46689">
    <property type="entry name" value="Homeodomain-like"/>
    <property type="match status" value="1"/>
</dbReference>
<dbReference type="InterPro" id="IPR050609">
    <property type="entry name" value="Antp_homeobox_Deformed_sf"/>
</dbReference>
<dbReference type="GO" id="GO:0048704">
    <property type="term" value="P:embryonic skeletal system morphogenesis"/>
    <property type="evidence" value="ECO:0007669"/>
    <property type="project" value="TreeGrafter"/>
</dbReference>
<feature type="compositionally biased region" description="Pro residues" evidence="13">
    <location>
        <begin position="126"/>
        <end position="138"/>
    </location>
</feature>
<dbReference type="PROSITE" id="PS50071">
    <property type="entry name" value="HOMEOBOX_2"/>
    <property type="match status" value="1"/>
</dbReference>
<evidence type="ECO:0000256" key="9">
    <source>
        <dbReference type="ARBA" id="ARBA00023242"/>
    </source>
</evidence>
<accession>A0A7K4KAA0</accession>
<dbReference type="Pfam" id="PF00046">
    <property type="entry name" value="Homeodomain"/>
    <property type="match status" value="1"/>
</dbReference>
<dbReference type="InterPro" id="IPR017970">
    <property type="entry name" value="Homeobox_CS"/>
</dbReference>
<dbReference type="InterPro" id="IPR009057">
    <property type="entry name" value="Homeodomain-like_sf"/>
</dbReference>
<dbReference type="InterPro" id="IPR001827">
    <property type="entry name" value="Homeobox_Antennapedia_CS"/>
</dbReference>
<feature type="domain" description="Homeobox" evidence="14">
    <location>
        <begin position="150"/>
        <end position="210"/>
    </location>
</feature>
<dbReference type="Gene3D" id="1.10.10.60">
    <property type="entry name" value="Homeodomain-like"/>
    <property type="match status" value="1"/>
</dbReference>
<dbReference type="GO" id="GO:0000978">
    <property type="term" value="F:RNA polymerase II cis-regulatory region sequence-specific DNA binding"/>
    <property type="evidence" value="ECO:0007669"/>
    <property type="project" value="TreeGrafter"/>
</dbReference>
<dbReference type="InterPro" id="IPR017995">
    <property type="entry name" value="Homeobox_antennapedia"/>
</dbReference>
<evidence type="ECO:0000313" key="16">
    <source>
        <dbReference type="Proteomes" id="UP000545332"/>
    </source>
</evidence>
<dbReference type="GO" id="GO:0045944">
    <property type="term" value="P:positive regulation of transcription by RNA polymerase II"/>
    <property type="evidence" value="ECO:0007669"/>
    <property type="project" value="TreeGrafter"/>
</dbReference>
<feature type="compositionally biased region" description="Low complexity" evidence="13">
    <location>
        <begin position="116"/>
        <end position="125"/>
    </location>
</feature>
<keyword evidence="9 10" id="KW-0539">Nucleus</keyword>
<evidence type="ECO:0000256" key="2">
    <source>
        <dbReference type="ARBA" id="ARBA00004123"/>
    </source>
</evidence>
<keyword evidence="6 10" id="KW-0238">DNA-binding</keyword>
<dbReference type="OrthoDB" id="6159439at2759"/>
<sequence>MSSYVGSSLYKQSPPAAAYSMQSYGNYGSAAEGQPSRYCCAALDPGAPLAPAGASSSLHPLDMASSPPERPPCTGLGSPGLPLSREEPGNAGIYRQKSNAALEERARSAGGIKTEPAPASQAGGPQPQPQQQPPPPIYPWMTKLHMSHETDGKRSRTSYTRYQTLELEKEFHFNRYLTRRRRIEIANNLCLNERQIKIWFQNRRMKWKKDSKLKNKEAL</sequence>